<dbReference type="EMBL" id="DVLP01000151">
    <property type="protein sequence ID" value="HIT74923.1"/>
    <property type="molecule type" value="Genomic_DNA"/>
</dbReference>
<protein>
    <submittedName>
        <fullName evidence="2">Uncharacterized protein</fullName>
    </submittedName>
</protein>
<feature type="transmembrane region" description="Helical" evidence="1">
    <location>
        <begin position="44"/>
        <end position="61"/>
    </location>
</feature>
<keyword evidence="1" id="KW-0472">Membrane</keyword>
<reference evidence="2" key="1">
    <citation type="submission" date="2020-10" db="EMBL/GenBank/DDBJ databases">
        <authorList>
            <person name="Gilroy R."/>
        </authorList>
    </citation>
    <scope>NUCLEOTIDE SEQUENCE</scope>
    <source>
        <strain evidence="2">ChiGjej1B1-24693</strain>
    </source>
</reference>
<proteinExistence type="predicted"/>
<dbReference type="Proteomes" id="UP000886842">
    <property type="component" value="Unassembled WGS sequence"/>
</dbReference>
<evidence type="ECO:0000313" key="3">
    <source>
        <dbReference type="Proteomes" id="UP000886842"/>
    </source>
</evidence>
<gene>
    <name evidence="2" type="ORF">IAA98_05000</name>
</gene>
<reference evidence="2" key="2">
    <citation type="journal article" date="2021" name="PeerJ">
        <title>Extensive microbial diversity within the chicken gut microbiome revealed by metagenomics and culture.</title>
        <authorList>
            <person name="Gilroy R."/>
            <person name="Ravi A."/>
            <person name="Getino M."/>
            <person name="Pursley I."/>
            <person name="Horton D.L."/>
            <person name="Alikhan N.F."/>
            <person name="Baker D."/>
            <person name="Gharbi K."/>
            <person name="Hall N."/>
            <person name="Watson M."/>
            <person name="Adriaenssens E.M."/>
            <person name="Foster-Nyarko E."/>
            <person name="Jarju S."/>
            <person name="Secka A."/>
            <person name="Antonio M."/>
            <person name="Oren A."/>
            <person name="Chaudhuri R.R."/>
            <person name="La Ragione R."/>
            <person name="Hildebrand F."/>
            <person name="Pallen M.J."/>
        </authorList>
    </citation>
    <scope>NUCLEOTIDE SEQUENCE</scope>
    <source>
        <strain evidence="2">ChiGjej1B1-24693</strain>
    </source>
</reference>
<accession>A0A9D1GXS9</accession>
<evidence type="ECO:0000313" key="2">
    <source>
        <dbReference type="EMBL" id="HIT74923.1"/>
    </source>
</evidence>
<comment type="caution">
    <text evidence="2">The sequence shown here is derived from an EMBL/GenBank/DDBJ whole genome shotgun (WGS) entry which is preliminary data.</text>
</comment>
<evidence type="ECO:0000256" key="1">
    <source>
        <dbReference type="SAM" id="Phobius"/>
    </source>
</evidence>
<organism evidence="2 3">
    <name type="scientific">Candidatus Avipropionibacterium avicola</name>
    <dbReference type="NCBI Taxonomy" id="2840701"/>
    <lineage>
        <taxon>Bacteria</taxon>
        <taxon>Bacillati</taxon>
        <taxon>Actinomycetota</taxon>
        <taxon>Actinomycetes</taxon>
        <taxon>Propionibacteriales</taxon>
        <taxon>Propionibacteriaceae</taxon>
        <taxon>Propionibacteriaceae incertae sedis</taxon>
        <taxon>Candidatus Avipropionibacterium</taxon>
    </lineage>
</organism>
<keyword evidence="1" id="KW-1133">Transmembrane helix</keyword>
<keyword evidence="1" id="KW-0812">Transmembrane</keyword>
<dbReference type="AlphaFoldDB" id="A0A9D1GXS9"/>
<sequence length="164" mass="18396">MAEAGKRRREGPPWRALVRYLLTAGGIALGLCLLAMLIGFRLNIVFLVVLAMVVSSGIWLIREVIEPGGEVSDQAPVLDVVHLQSRNADPRVRKLEEFLYGSQPRFNLASPQLQTVLAELVDDRVGEDGRGRLSEELQRYLDTTPAPPVDRRRIRLMIKEIDTL</sequence>
<name>A0A9D1GXS9_9ACTN</name>
<feature type="transmembrane region" description="Helical" evidence="1">
    <location>
        <begin position="20"/>
        <end position="38"/>
    </location>
</feature>